<feature type="region of interest" description="Disordered" evidence="1">
    <location>
        <begin position="417"/>
        <end position="441"/>
    </location>
</feature>
<dbReference type="Pfam" id="PF07714">
    <property type="entry name" value="PK_Tyr_Ser-Thr"/>
    <property type="match status" value="1"/>
</dbReference>
<dbReference type="SUPFAM" id="SSF56112">
    <property type="entry name" value="Protein kinase-like (PK-like)"/>
    <property type="match status" value="1"/>
</dbReference>
<feature type="region of interest" description="Disordered" evidence="1">
    <location>
        <begin position="473"/>
        <end position="493"/>
    </location>
</feature>
<gene>
    <name evidence="3" type="ORF">AXG93_3756s1290</name>
</gene>
<dbReference type="InterPro" id="IPR000719">
    <property type="entry name" value="Prot_kinase_dom"/>
</dbReference>
<evidence type="ECO:0000313" key="3">
    <source>
        <dbReference type="EMBL" id="OAE19623.1"/>
    </source>
</evidence>
<proteinExistence type="predicted"/>
<accession>A0A176VGQ0</accession>
<dbReference type="Gene3D" id="3.30.200.20">
    <property type="entry name" value="Phosphorylase Kinase, domain 1"/>
    <property type="match status" value="1"/>
</dbReference>
<dbReference type="AlphaFoldDB" id="A0A176VGQ0"/>
<dbReference type="Proteomes" id="UP000077202">
    <property type="component" value="Unassembled WGS sequence"/>
</dbReference>
<dbReference type="InterPro" id="IPR011009">
    <property type="entry name" value="Kinase-like_dom_sf"/>
</dbReference>
<dbReference type="PROSITE" id="PS50011">
    <property type="entry name" value="PROTEIN_KINASE_DOM"/>
    <property type="match status" value="1"/>
</dbReference>
<reference evidence="3" key="1">
    <citation type="submission" date="2016-03" db="EMBL/GenBank/DDBJ databases">
        <title>Mechanisms controlling the formation of the plant cell surface in tip-growing cells are functionally conserved among land plants.</title>
        <authorList>
            <person name="Honkanen S."/>
            <person name="Jones V.A."/>
            <person name="Morieri G."/>
            <person name="Champion C."/>
            <person name="Hetherington A.J."/>
            <person name="Kelly S."/>
            <person name="Saint-Marcoux D."/>
            <person name="Proust H."/>
            <person name="Prescott H."/>
            <person name="Dolan L."/>
        </authorList>
    </citation>
    <scope>NUCLEOTIDE SEQUENCE [LARGE SCALE GENOMIC DNA]</scope>
    <source>
        <tissue evidence="3">Whole gametophyte</tissue>
    </source>
</reference>
<sequence>MNSFPSLDVLERRLWQQGQADEEKARKQSADEMRFSLCRDEGSYFACQPAMGVGVGVGGGGGGGLLLENCGPSSSSSSSELSIPEKAVKLRVFSLAELEAATGRFAKRSFLGKGSHGCLYKGILKDGKLVSVKRQEYLQDEIAFNNELELLCTLRSHRFVNLLGFCKGPDAHEKLLVVEHMAHGSLHDVLHHGPEPLSWAMRVSMALQVAKALLALHSASPAVIHRDVKSANVMIDGKWNAKLGGFGLAFRGNVDDPTRGAARPMQPVRAVGYIETEADAPSRLSTKVDVFGFGVLLLELLSGRRAIDVRHKPPSIIDWALPLIKQGKAHCVYDCRLPFQPQFAKALRLLAAIAARCVRRTSLRRPSMLHVVAGLLEVSKRIPVPRWLGLANAVKRTAAWQLRHGRHVNRSPEFRELIRSPRDRSQSAANYAGDESQFGSRSSRHGAVKLSFGQGAVATARVASMDRAKPAKLPVVVDTPRETARASSADRLSSKSKSFVADSGEMARARSMDRLKDRILEHIRGASQGKEPDVSKELPREVLDLSQGGRKRTYNQWRNPVFDARRSPERVFYPTDLSLRTTQRPAAPDGAIPLITAEEARAARVDPSACMPHQALRVTTKIRSRSVKTSTRKSHLRARASFEREEALLPW</sequence>
<dbReference type="PANTHER" id="PTHR46146">
    <property type="entry name" value="SERINE/THREONINE-PROTEIN KINASE-LIKE PROTEIN CCR4"/>
    <property type="match status" value="1"/>
</dbReference>
<evidence type="ECO:0000259" key="2">
    <source>
        <dbReference type="PROSITE" id="PS50011"/>
    </source>
</evidence>
<protein>
    <recommendedName>
        <fullName evidence="2">Protein kinase domain-containing protein</fullName>
    </recommendedName>
</protein>
<dbReference type="GO" id="GO:0004672">
    <property type="term" value="F:protein kinase activity"/>
    <property type="evidence" value="ECO:0007669"/>
    <property type="project" value="InterPro"/>
</dbReference>
<dbReference type="GO" id="GO:0005524">
    <property type="term" value="F:ATP binding"/>
    <property type="evidence" value="ECO:0007669"/>
    <property type="project" value="InterPro"/>
</dbReference>
<comment type="caution">
    <text evidence="3">The sequence shown here is derived from an EMBL/GenBank/DDBJ whole genome shotgun (WGS) entry which is preliminary data.</text>
</comment>
<dbReference type="EMBL" id="LVLJ01003810">
    <property type="protein sequence ID" value="OAE19623.1"/>
    <property type="molecule type" value="Genomic_DNA"/>
</dbReference>
<dbReference type="InterPro" id="IPR001245">
    <property type="entry name" value="Ser-Thr/Tyr_kinase_cat_dom"/>
</dbReference>
<feature type="domain" description="Protein kinase" evidence="2">
    <location>
        <begin position="105"/>
        <end position="388"/>
    </location>
</feature>
<dbReference type="Gene3D" id="1.10.510.10">
    <property type="entry name" value="Transferase(Phosphotransferase) domain 1"/>
    <property type="match status" value="1"/>
</dbReference>
<dbReference type="InterPro" id="IPR008271">
    <property type="entry name" value="Ser/Thr_kinase_AS"/>
</dbReference>
<keyword evidence="4" id="KW-1185">Reference proteome</keyword>
<name>A0A176VGQ0_MARPO</name>
<dbReference type="SMART" id="SM00220">
    <property type="entry name" value="S_TKc"/>
    <property type="match status" value="1"/>
</dbReference>
<organism evidence="3 4">
    <name type="scientific">Marchantia polymorpha subsp. ruderalis</name>
    <dbReference type="NCBI Taxonomy" id="1480154"/>
    <lineage>
        <taxon>Eukaryota</taxon>
        <taxon>Viridiplantae</taxon>
        <taxon>Streptophyta</taxon>
        <taxon>Embryophyta</taxon>
        <taxon>Marchantiophyta</taxon>
        <taxon>Marchantiopsida</taxon>
        <taxon>Marchantiidae</taxon>
        <taxon>Marchantiales</taxon>
        <taxon>Marchantiaceae</taxon>
        <taxon>Marchantia</taxon>
    </lineage>
</organism>
<dbReference type="PANTHER" id="PTHR46146:SF23">
    <property type="entry name" value="PROTEIN KINASE DOMAIN-CONTAINING PROTEIN"/>
    <property type="match status" value="1"/>
</dbReference>
<dbReference type="PROSITE" id="PS00108">
    <property type="entry name" value="PROTEIN_KINASE_ST"/>
    <property type="match status" value="1"/>
</dbReference>
<evidence type="ECO:0000313" key="4">
    <source>
        <dbReference type="Proteomes" id="UP000077202"/>
    </source>
</evidence>
<evidence type="ECO:0000256" key="1">
    <source>
        <dbReference type="SAM" id="MobiDB-lite"/>
    </source>
</evidence>